<comment type="caution">
    <text evidence="2">The sequence shown here is derived from an EMBL/GenBank/DDBJ whole genome shotgun (WGS) entry which is preliminary data.</text>
</comment>
<evidence type="ECO:0000313" key="2">
    <source>
        <dbReference type="EMBL" id="CAH1449275.1"/>
    </source>
</evidence>
<protein>
    <recommendedName>
        <fullName evidence="4">PH domain-containing protein</fullName>
    </recommendedName>
</protein>
<accession>A0AAU9PGL0</accession>
<feature type="region of interest" description="Disordered" evidence="1">
    <location>
        <begin position="129"/>
        <end position="185"/>
    </location>
</feature>
<gene>
    <name evidence="2" type="ORF">LVIROSA_LOCUS34766</name>
</gene>
<proteinExistence type="predicted"/>
<feature type="compositionally biased region" description="Gly residues" evidence="1">
    <location>
        <begin position="170"/>
        <end position="185"/>
    </location>
</feature>
<sequence>MCFTGGQRERYGEGDGVGTYLRSRKIEPYTPDLTRSEHDVDSRRLWCDISGGSDGGNEVDGGISSDQIASELKMFCVLKRESEAETISWLQILDQVAIDGGYGSIFIRSCQIRVSVGCDSDERRSWLSPLAGARKSGGENGRSKDESRRSGYENRRSEDESHLEPTGACGSDGGGSSVVGGGDGTSAVGGGDSRGWWLVATDGNVYVFFKFEMREKIEFV</sequence>
<evidence type="ECO:0000313" key="3">
    <source>
        <dbReference type="Proteomes" id="UP001157418"/>
    </source>
</evidence>
<feature type="compositionally biased region" description="Basic and acidic residues" evidence="1">
    <location>
        <begin position="141"/>
        <end position="163"/>
    </location>
</feature>
<organism evidence="2 3">
    <name type="scientific">Lactuca virosa</name>
    <dbReference type="NCBI Taxonomy" id="75947"/>
    <lineage>
        <taxon>Eukaryota</taxon>
        <taxon>Viridiplantae</taxon>
        <taxon>Streptophyta</taxon>
        <taxon>Embryophyta</taxon>
        <taxon>Tracheophyta</taxon>
        <taxon>Spermatophyta</taxon>
        <taxon>Magnoliopsida</taxon>
        <taxon>eudicotyledons</taxon>
        <taxon>Gunneridae</taxon>
        <taxon>Pentapetalae</taxon>
        <taxon>asterids</taxon>
        <taxon>campanulids</taxon>
        <taxon>Asterales</taxon>
        <taxon>Asteraceae</taxon>
        <taxon>Cichorioideae</taxon>
        <taxon>Cichorieae</taxon>
        <taxon>Lactucinae</taxon>
        <taxon>Lactuca</taxon>
    </lineage>
</organism>
<dbReference type="AlphaFoldDB" id="A0AAU9PGL0"/>
<name>A0AAU9PGL0_9ASTR</name>
<evidence type="ECO:0008006" key="4">
    <source>
        <dbReference type="Google" id="ProtNLM"/>
    </source>
</evidence>
<evidence type="ECO:0000256" key="1">
    <source>
        <dbReference type="SAM" id="MobiDB-lite"/>
    </source>
</evidence>
<dbReference type="EMBL" id="CAKMRJ010005634">
    <property type="protein sequence ID" value="CAH1449275.1"/>
    <property type="molecule type" value="Genomic_DNA"/>
</dbReference>
<dbReference type="Proteomes" id="UP001157418">
    <property type="component" value="Unassembled WGS sequence"/>
</dbReference>
<keyword evidence="3" id="KW-1185">Reference proteome</keyword>
<reference evidence="2 3" key="1">
    <citation type="submission" date="2022-01" db="EMBL/GenBank/DDBJ databases">
        <authorList>
            <person name="Xiong W."/>
            <person name="Schranz E."/>
        </authorList>
    </citation>
    <scope>NUCLEOTIDE SEQUENCE [LARGE SCALE GENOMIC DNA]</scope>
</reference>